<reference evidence="3 4" key="1">
    <citation type="submission" date="2016-12" db="EMBL/GenBank/DDBJ databases">
        <authorList>
            <person name="Song W.-J."/>
            <person name="Kurnit D.M."/>
        </authorList>
    </citation>
    <scope>NUCLEOTIDE SEQUENCE [LARGE SCALE GENOMIC DNA]</scope>
    <source>
        <strain evidence="3 4">PCL1601</strain>
    </source>
</reference>
<dbReference type="InterPro" id="IPR002019">
    <property type="entry name" value="Urease_beta-like"/>
</dbReference>
<dbReference type="InterPro" id="IPR036461">
    <property type="entry name" value="Urease_betasu_sf"/>
</dbReference>
<sequence>MIPGEVIPSSRPILINEEAAKIMQHIMIINHGEHDIMVGSHCEISSINAALRFYDMSGGMVELNRHRLNIPAGTMLLVEPGDTRTVEVIPFP</sequence>
<evidence type="ECO:0000313" key="4">
    <source>
        <dbReference type="Proteomes" id="UP000185578"/>
    </source>
</evidence>
<organism evidence="3 4">
    <name type="scientific">Pseudomonas chlororaphis</name>
    <dbReference type="NCBI Taxonomy" id="587753"/>
    <lineage>
        <taxon>Bacteria</taxon>
        <taxon>Pseudomonadati</taxon>
        <taxon>Pseudomonadota</taxon>
        <taxon>Gammaproteobacteria</taxon>
        <taxon>Pseudomonadales</taxon>
        <taxon>Pseudomonadaceae</taxon>
        <taxon>Pseudomonas</taxon>
    </lineage>
</organism>
<dbReference type="AlphaFoldDB" id="A0A1Q8EUZ9"/>
<accession>A0A1Q8EUZ9</accession>
<name>A0A1Q8EUZ9_9PSED</name>
<evidence type="ECO:0000256" key="2">
    <source>
        <dbReference type="ARBA" id="ARBA00047778"/>
    </source>
</evidence>
<dbReference type="Gene3D" id="2.10.150.10">
    <property type="entry name" value="Urease, beta subunit"/>
    <property type="match status" value="1"/>
</dbReference>
<dbReference type="GO" id="GO:0009039">
    <property type="term" value="F:urease activity"/>
    <property type="evidence" value="ECO:0007669"/>
    <property type="project" value="UniProtKB-EC"/>
</dbReference>
<dbReference type="PANTHER" id="PTHR33569:SF1">
    <property type="entry name" value="UREASE"/>
    <property type="match status" value="1"/>
</dbReference>
<proteinExistence type="predicted"/>
<dbReference type="RefSeq" id="WP_075118380.1">
    <property type="nucleotide sequence ID" value="NZ_MSCT01000006.1"/>
</dbReference>
<dbReference type="EMBL" id="MSCT01000006">
    <property type="protein sequence ID" value="OLF55635.1"/>
    <property type="molecule type" value="Genomic_DNA"/>
</dbReference>
<protein>
    <submittedName>
        <fullName evidence="3">Uncharacterized protein</fullName>
    </submittedName>
</protein>
<gene>
    <name evidence="3" type="ORF">BTN82_06735</name>
</gene>
<dbReference type="Pfam" id="PF00699">
    <property type="entry name" value="Urease_beta"/>
    <property type="match status" value="1"/>
</dbReference>
<comment type="caution">
    <text evidence="3">The sequence shown here is derived from an EMBL/GenBank/DDBJ whole genome shotgun (WGS) entry which is preliminary data.</text>
</comment>
<dbReference type="InterPro" id="IPR050069">
    <property type="entry name" value="Urease_subunit"/>
</dbReference>
<dbReference type="Proteomes" id="UP000185578">
    <property type="component" value="Unassembled WGS sequence"/>
</dbReference>
<dbReference type="GO" id="GO:0035550">
    <property type="term" value="C:urease complex"/>
    <property type="evidence" value="ECO:0007669"/>
    <property type="project" value="InterPro"/>
</dbReference>
<keyword evidence="1" id="KW-0378">Hydrolase</keyword>
<dbReference type="GO" id="GO:0043419">
    <property type="term" value="P:urea catabolic process"/>
    <property type="evidence" value="ECO:0007669"/>
    <property type="project" value="InterPro"/>
</dbReference>
<dbReference type="PANTHER" id="PTHR33569">
    <property type="entry name" value="UREASE"/>
    <property type="match status" value="1"/>
</dbReference>
<comment type="catalytic activity">
    <reaction evidence="2">
        <text>urea + 2 H2O + H(+) = hydrogencarbonate + 2 NH4(+)</text>
        <dbReference type="Rhea" id="RHEA:20557"/>
        <dbReference type="ChEBI" id="CHEBI:15377"/>
        <dbReference type="ChEBI" id="CHEBI:15378"/>
        <dbReference type="ChEBI" id="CHEBI:16199"/>
        <dbReference type="ChEBI" id="CHEBI:17544"/>
        <dbReference type="ChEBI" id="CHEBI:28938"/>
        <dbReference type="EC" id="3.5.1.5"/>
    </reaction>
</comment>
<evidence type="ECO:0000313" key="3">
    <source>
        <dbReference type="EMBL" id="OLF55635.1"/>
    </source>
</evidence>
<evidence type="ECO:0000256" key="1">
    <source>
        <dbReference type="ARBA" id="ARBA00022801"/>
    </source>
</evidence>
<dbReference type="SUPFAM" id="SSF51278">
    <property type="entry name" value="Urease, beta-subunit"/>
    <property type="match status" value="1"/>
</dbReference>